<accession>A0A1M7HFF3</accession>
<protein>
    <submittedName>
        <fullName evidence="1">Uncharacterized protein</fullName>
    </submittedName>
</protein>
<proteinExistence type="predicted"/>
<dbReference type="Proteomes" id="UP000184364">
    <property type="component" value="Unassembled WGS sequence"/>
</dbReference>
<sequence>MDWQYLKDNIYFSDGSLRDIYVLNISRLDWLKWIDFINENFEVRFTYCDIVGDLKSSNQIISKYIFDYWDNVSEFVVTATIMIGEIILNCYFFTEVEIENDITPKEIKSLDDHNQIIDYLKSVSKILNKEVILTAENYDLDYDRLITVVNDQVLIK</sequence>
<gene>
    <name evidence="1" type="ORF">SAMN05444267_104027</name>
</gene>
<evidence type="ECO:0000313" key="1">
    <source>
        <dbReference type="EMBL" id="SHM26877.1"/>
    </source>
</evidence>
<dbReference type="STRING" id="1302687.SAMN05444267_104027"/>
<dbReference type="OrthoDB" id="7875217at2"/>
<organism evidence="1 2">
    <name type="scientific">Chryseobacterium polytrichastri</name>
    <dbReference type="NCBI Taxonomy" id="1302687"/>
    <lineage>
        <taxon>Bacteria</taxon>
        <taxon>Pseudomonadati</taxon>
        <taxon>Bacteroidota</taxon>
        <taxon>Flavobacteriia</taxon>
        <taxon>Flavobacteriales</taxon>
        <taxon>Weeksellaceae</taxon>
        <taxon>Chryseobacterium group</taxon>
        <taxon>Chryseobacterium</taxon>
    </lineage>
</organism>
<reference evidence="2" key="1">
    <citation type="submission" date="2016-11" db="EMBL/GenBank/DDBJ databases">
        <authorList>
            <person name="Varghese N."/>
            <person name="Submissions S."/>
        </authorList>
    </citation>
    <scope>NUCLEOTIDE SEQUENCE [LARGE SCALE GENOMIC DNA]</scope>
    <source>
        <strain evidence="2">DSM 26899</strain>
    </source>
</reference>
<dbReference type="RefSeq" id="WP_073296571.1">
    <property type="nucleotide sequence ID" value="NZ_FRAV01000040.1"/>
</dbReference>
<keyword evidence="2" id="KW-1185">Reference proteome</keyword>
<name>A0A1M7HFF3_9FLAO</name>
<dbReference type="AlphaFoldDB" id="A0A1M7HFF3"/>
<dbReference type="EMBL" id="FRAV01000040">
    <property type="protein sequence ID" value="SHM26877.1"/>
    <property type="molecule type" value="Genomic_DNA"/>
</dbReference>
<evidence type="ECO:0000313" key="2">
    <source>
        <dbReference type="Proteomes" id="UP000184364"/>
    </source>
</evidence>